<dbReference type="EMBL" id="JAUEPH010000006">
    <property type="protein sequence ID" value="MDN3205460.1"/>
    <property type="molecule type" value="Genomic_DNA"/>
</dbReference>
<proteinExistence type="inferred from homology"/>
<evidence type="ECO:0000259" key="5">
    <source>
        <dbReference type="Pfam" id="PF00149"/>
    </source>
</evidence>
<evidence type="ECO:0000256" key="3">
    <source>
        <dbReference type="ARBA" id="ARBA00022839"/>
    </source>
</evidence>
<evidence type="ECO:0000256" key="4">
    <source>
        <dbReference type="RuleBase" id="RU363069"/>
    </source>
</evidence>
<dbReference type="Proteomes" id="UP001171916">
    <property type="component" value="Unassembled WGS sequence"/>
</dbReference>
<comment type="caution">
    <text evidence="6">The sequence shown here is derived from an EMBL/GenBank/DDBJ whole genome shotgun (WGS) entry which is preliminary data.</text>
</comment>
<accession>A0ABT7YG08</accession>
<sequence length="409" mass="46466">MMKVLHTADWHLGKRLQEFSRLEEQEQVLEEIIGIAEDEEVDLVILAGDIFDSFNPSHQAIELLFRSLRRLSKNGTRPIIAIAGNHDSNQLVEAPDPLARELGILFYADYDSVIKTGKLDSGVEIRNSEEGFVELKLPKHKEPVRIILAPYANEVRLKTYLGEDDREQEFRDRMQLRWKKLADKYMDSQGINLFAGHFFFVKEGETPEKEPESERPILHVGGTQALYTSNIPEAVQYSALGHLHRYQVLGGAKGPAVYSSSPLAYSFSEADQEKKVVSVYLEGDSEAEVTPIGLQKGRPLHRKRFSELKEALDWLAENPYCFVELTYATTHSIDAQTRKALFNAHDGIVNLIPEITDPSRMQQSSLHVDDLSKDMTELFEKYYESEKGISPNPELTEIFKEVIAQKSES</sequence>
<comment type="function">
    <text evidence="4">SbcCD cleaves DNA hairpin structures. These structures can inhibit DNA replication and are intermediates in certain DNA recombination reactions. The complex acts as a 3'-&gt;5' double strand exonuclease that can open hairpins. It also has a 5' single-strand endonuclease activity.</text>
</comment>
<keyword evidence="4" id="KW-0233">DNA recombination</keyword>
<dbReference type="InterPro" id="IPR041796">
    <property type="entry name" value="Mre11_N"/>
</dbReference>
<dbReference type="GO" id="GO:0004527">
    <property type="term" value="F:exonuclease activity"/>
    <property type="evidence" value="ECO:0007669"/>
    <property type="project" value="UniProtKB-KW"/>
</dbReference>
<keyword evidence="7" id="KW-1185">Reference proteome</keyword>
<dbReference type="NCBIfam" id="TIGR00619">
    <property type="entry name" value="sbcd"/>
    <property type="match status" value="1"/>
</dbReference>
<dbReference type="Gene3D" id="3.60.21.10">
    <property type="match status" value="1"/>
</dbReference>
<protein>
    <recommendedName>
        <fullName evidence="4">Nuclease SbcCD subunit D</fullName>
    </recommendedName>
</protein>
<dbReference type="InterPro" id="IPR029052">
    <property type="entry name" value="Metallo-depent_PP-like"/>
</dbReference>
<evidence type="ECO:0000313" key="6">
    <source>
        <dbReference type="EMBL" id="MDN3205460.1"/>
    </source>
</evidence>
<dbReference type="InterPro" id="IPR004593">
    <property type="entry name" value="SbcD"/>
</dbReference>
<keyword evidence="3 4" id="KW-0269">Exonuclease</keyword>
<keyword evidence="1 4" id="KW-0540">Nuclease</keyword>
<evidence type="ECO:0000256" key="2">
    <source>
        <dbReference type="ARBA" id="ARBA00022801"/>
    </source>
</evidence>
<keyword evidence="4" id="KW-0235">DNA replication</keyword>
<keyword evidence="2 4" id="KW-0378">Hydrolase</keyword>
<name>A0ABT7YG08_9BACT</name>
<comment type="similarity">
    <text evidence="4">Belongs to the SbcD family.</text>
</comment>
<comment type="subunit">
    <text evidence="4">Heterodimer of SbcC and SbcD.</text>
</comment>
<dbReference type="RefSeq" id="WP_290001876.1">
    <property type="nucleotide sequence ID" value="NZ_JAUEPH010000006.1"/>
</dbReference>
<dbReference type="CDD" id="cd00840">
    <property type="entry name" value="MPP_Mre11_N"/>
    <property type="match status" value="1"/>
</dbReference>
<dbReference type="InterPro" id="IPR050535">
    <property type="entry name" value="DNA_Repair-Maintenance_Comp"/>
</dbReference>
<dbReference type="PANTHER" id="PTHR30337">
    <property type="entry name" value="COMPONENT OF ATP-DEPENDENT DSDNA EXONUCLEASE"/>
    <property type="match status" value="1"/>
</dbReference>
<dbReference type="SUPFAM" id="SSF56300">
    <property type="entry name" value="Metallo-dependent phosphatases"/>
    <property type="match status" value="1"/>
</dbReference>
<reference evidence="6" key="1">
    <citation type="submission" date="2023-06" db="EMBL/GenBank/DDBJ databases">
        <title>Robiginitalea aurantiacus sp. nov. and Algoriphagus sediminis sp. nov., isolated from coastal sediment.</title>
        <authorList>
            <person name="Zhou Z.Y."/>
            <person name="An J."/>
            <person name="Jia Y.W."/>
            <person name="Du Z.J."/>
        </authorList>
    </citation>
    <scope>NUCLEOTIDE SEQUENCE</scope>
    <source>
        <strain evidence="6">C2-7</strain>
    </source>
</reference>
<dbReference type="Pfam" id="PF00149">
    <property type="entry name" value="Metallophos"/>
    <property type="match status" value="1"/>
</dbReference>
<keyword evidence="4" id="KW-0255">Endonuclease</keyword>
<dbReference type="InterPro" id="IPR004843">
    <property type="entry name" value="Calcineurin-like_PHP"/>
</dbReference>
<evidence type="ECO:0000313" key="7">
    <source>
        <dbReference type="Proteomes" id="UP001171916"/>
    </source>
</evidence>
<feature type="domain" description="Calcineurin-like phosphoesterase" evidence="5">
    <location>
        <begin position="2"/>
        <end position="117"/>
    </location>
</feature>
<dbReference type="PANTHER" id="PTHR30337:SF0">
    <property type="entry name" value="NUCLEASE SBCCD SUBUNIT D"/>
    <property type="match status" value="1"/>
</dbReference>
<gene>
    <name evidence="4" type="primary">sbcD</name>
    <name evidence="6" type="ORF">QVH07_14965</name>
</gene>
<evidence type="ECO:0000256" key="1">
    <source>
        <dbReference type="ARBA" id="ARBA00022722"/>
    </source>
</evidence>
<organism evidence="6 7">
    <name type="scientific">Algoriphagus sediminis</name>
    <dbReference type="NCBI Taxonomy" id="3057113"/>
    <lineage>
        <taxon>Bacteria</taxon>
        <taxon>Pseudomonadati</taxon>
        <taxon>Bacteroidota</taxon>
        <taxon>Cytophagia</taxon>
        <taxon>Cytophagales</taxon>
        <taxon>Cyclobacteriaceae</taxon>
        <taxon>Algoriphagus</taxon>
    </lineage>
</organism>